<dbReference type="EMBL" id="ML991788">
    <property type="protein sequence ID" value="KAF2236004.1"/>
    <property type="molecule type" value="Genomic_DNA"/>
</dbReference>
<name>A0A6A6HD13_VIRVR</name>
<evidence type="ECO:0000313" key="7">
    <source>
        <dbReference type="Proteomes" id="UP000800092"/>
    </source>
</evidence>
<evidence type="ECO:0000256" key="5">
    <source>
        <dbReference type="SAM" id="MobiDB-lite"/>
    </source>
</evidence>
<keyword evidence="2" id="KW-0853">WD repeat</keyword>
<comment type="similarity">
    <text evidence="4">Belongs to the WD repeat PROPPIN family.</text>
</comment>
<organism evidence="6 7">
    <name type="scientific">Viridothelium virens</name>
    <name type="common">Speckled blister lichen</name>
    <name type="synonym">Trypethelium virens</name>
    <dbReference type="NCBI Taxonomy" id="1048519"/>
    <lineage>
        <taxon>Eukaryota</taxon>
        <taxon>Fungi</taxon>
        <taxon>Dikarya</taxon>
        <taxon>Ascomycota</taxon>
        <taxon>Pezizomycotina</taxon>
        <taxon>Dothideomycetes</taxon>
        <taxon>Dothideomycetes incertae sedis</taxon>
        <taxon>Trypetheliales</taxon>
        <taxon>Trypetheliaceae</taxon>
        <taxon>Viridothelium</taxon>
    </lineage>
</organism>
<dbReference type="Pfam" id="PF21032">
    <property type="entry name" value="PROPPIN"/>
    <property type="match status" value="1"/>
</dbReference>
<dbReference type="InterPro" id="IPR048720">
    <property type="entry name" value="PROPPIN"/>
</dbReference>
<dbReference type="PANTHER" id="PTHR11227">
    <property type="entry name" value="WD-REPEAT PROTEIN INTERACTING WITH PHOSPHOINOSIDES WIPI -RELATED"/>
    <property type="match status" value="1"/>
</dbReference>
<evidence type="ECO:0000256" key="4">
    <source>
        <dbReference type="ARBA" id="ARBA00025740"/>
    </source>
</evidence>
<protein>
    <submittedName>
        <fullName evidence="6">Putative phosphatidylinositol 3,5-bisphosphate-binding protein</fullName>
    </submittedName>
</protein>
<dbReference type="InterPro" id="IPR001680">
    <property type="entry name" value="WD40_rpt"/>
</dbReference>
<reference evidence="6" key="1">
    <citation type="journal article" date="2020" name="Stud. Mycol.">
        <title>101 Dothideomycetes genomes: a test case for predicting lifestyles and emergence of pathogens.</title>
        <authorList>
            <person name="Haridas S."/>
            <person name="Albert R."/>
            <person name="Binder M."/>
            <person name="Bloem J."/>
            <person name="Labutti K."/>
            <person name="Salamov A."/>
            <person name="Andreopoulos B."/>
            <person name="Baker S."/>
            <person name="Barry K."/>
            <person name="Bills G."/>
            <person name="Bluhm B."/>
            <person name="Cannon C."/>
            <person name="Castanera R."/>
            <person name="Culley D."/>
            <person name="Daum C."/>
            <person name="Ezra D."/>
            <person name="Gonzalez J."/>
            <person name="Henrissat B."/>
            <person name="Kuo A."/>
            <person name="Liang C."/>
            <person name="Lipzen A."/>
            <person name="Lutzoni F."/>
            <person name="Magnuson J."/>
            <person name="Mondo S."/>
            <person name="Nolan M."/>
            <person name="Ohm R."/>
            <person name="Pangilinan J."/>
            <person name="Park H.-J."/>
            <person name="Ramirez L."/>
            <person name="Alfaro M."/>
            <person name="Sun H."/>
            <person name="Tritt A."/>
            <person name="Yoshinaga Y."/>
            <person name="Zwiers L.-H."/>
            <person name="Turgeon B."/>
            <person name="Goodwin S."/>
            <person name="Spatafora J."/>
            <person name="Crous P."/>
            <person name="Grigoriev I."/>
        </authorList>
    </citation>
    <scope>NUCLEOTIDE SEQUENCE</scope>
    <source>
        <strain evidence="6">Tuck. ex Michener</strain>
    </source>
</reference>
<sequence length="421" mass="44791">MNTRRPLDNSKAPAALSVSLNDDKSFFSVGLEDGFRIYNARTCDAVASQVDLNGGIGSAEMVDRTNFLALVGGGKQPKFPQNKVIIWDDRKKTKVLTLEFRAAIQRVRISRTHIVVVLLNSVNLYKFSTTPEKLGAFETTNNPFGLCCLGKRLLCFPGRTPGHVQLVELASRNISILPAHSAPLRALDLSPDEAVCATASEKGTLLRVWSTANCSRLAELRRGVDPAAVFSLAISPNSTYLAVTSDKSTLHLFDLPPLRGSSGSGGGGGGGGAGNRAASPSIGGSDGGGPNWEVVSSEGYPLGAASNANKKYGIFSTMPLMPRVVTDTYSLASAHFEIGEEPEGWTPAGGLGKVGASPSRSVPIPGVPGGRPPKGVIGWLNDETMIVLGAGHDARWEQFSLRLGEEGRRFLARDGWRRYME</sequence>
<gene>
    <name evidence="6" type="ORF">EV356DRAFT_499269</name>
</gene>
<keyword evidence="7" id="KW-1185">Reference proteome</keyword>
<dbReference type="InterPro" id="IPR015943">
    <property type="entry name" value="WD40/YVTN_repeat-like_dom_sf"/>
</dbReference>
<dbReference type="Proteomes" id="UP000800092">
    <property type="component" value="Unassembled WGS sequence"/>
</dbReference>
<dbReference type="AlphaFoldDB" id="A0A6A6HD13"/>
<dbReference type="Gene3D" id="2.130.10.10">
    <property type="entry name" value="YVTN repeat-like/Quinoprotein amine dehydrogenase"/>
    <property type="match status" value="1"/>
</dbReference>
<comment type="subcellular location">
    <subcellularLocation>
        <location evidence="1">Vacuole membrane</location>
        <topology evidence="1">Peripheral membrane protein</topology>
    </subcellularLocation>
</comment>
<evidence type="ECO:0000256" key="1">
    <source>
        <dbReference type="ARBA" id="ARBA00004148"/>
    </source>
</evidence>
<dbReference type="GO" id="GO:0005774">
    <property type="term" value="C:vacuolar membrane"/>
    <property type="evidence" value="ECO:0007669"/>
    <property type="project" value="UniProtKB-SubCell"/>
</dbReference>
<feature type="compositionally biased region" description="Gly residues" evidence="5">
    <location>
        <begin position="262"/>
        <end position="274"/>
    </location>
</feature>
<dbReference type="SMART" id="SM00320">
    <property type="entry name" value="WD40"/>
    <property type="match status" value="3"/>
</dbReference>
<dbReference type="OrthoDB" id="1667587at2759"/>
<dbReference type="InterPro" id="IPR036322">
    <property type="entry name" value="WD40_repeat_dom_sf"/>
</dbReference>
<evidence type="ECO:0000313" key="6">
    <source>
        <dbReference type="EMBL" id="KAF2236004.1"/>
    </source>
</evidence>
<dbReference type="SUPFAM" id="SSF50978">
    <property type="entry name" value="WD40 repeat-like"/>
    <property type="match status" value="1"/>
</dbReference>
<evidence type="ECO:0000256" key="2">
    <source>
        <dbReference type="ARBA" id="ARBA00022574"/>
    </source>
</evidence>
<proteinExistence type="inferred from homology"/>
<keyword evidence="3" id="KW-0677">Repeat</keyword>
<evidence type="ECO:0000256" key="3">
    <source>
        <dbReference type="ARBA" id="ARBA00022737"/>
    </source>
</evidence>
<feature type="region of interest" description="Disordered" evidence="5">
    <location>
        <begin position="261"/>
        <end position="290"/>
    </location>
</feature>
<accession>A0A6A6HD13</accession>